<keyword evidence="1" id="KW-0812">Transmembrane</keyword>
<protein>
    <submittedName>
        <fullName evidence="2">Uncharacterized protein</fullName>
    </submittedName>
</protein>
<feature type="transmembrane region" description="Helical" evidence="1">
    <location>
        <begin position="147"/>
        <end position="167"/>
    </location>
</feature>
<dbReference type="AlphaFoldDB" id="E8LHR8"/>
<organism evidence="2 3">
    <name type="scientific">Succinatimonas hippei (strain DSM 22608 / JCM 16073 / KCTC 15190 / YIT 12066)</name>
    <dbReference type="NCBI Taxonomy" id="762983"/>
    <lineage>
        <taxon>Bacteria</taxon>
        <taxon>Pseudomonadati</taxon>
        <taxon>Pseudomonadota</taxon>
        <taxon>Gammaproteobacteria</taxon>
        <taxon>Aeromonadales</taxon>
        <taxon>Succinivibrionaceae</taxon>
        <taxon>Succinatimonas</taxon>
    </lineage>
</organism>
<evidence type="ECO:0000313" key="3">
    <source>
        <dbReference type="Proteomes" id="UP000018458"/>
    </source>
</evidence>
<feature type="transmembrane region" description="Helical" evidence="1">
    <location>
        <begin position="32"/>
        <end position="52"/>
    </location>
</feature>
<dbReference type="HOGENOM" id="CLU_1219183_0_0_6"/>
<dbReference type="STRING" id="762983.HMPREF9444_00200"/>
<comment type="caution">
    <text evidence="2">The sequence shown here is derived from an EMBL/GenBank/DDBJ whole genome shotgun (WGS) entry which is preliminary data.</text>
</comment>
<keyword evidence="1" id="KW-1133">Transmembrane helix</keyword>
<feature type="transmembrane region" description="Helical" evidence="1">
    <location>
        <begin position="115"/>
        <end position="135"/>
    </location>
</feature>
<dbReference type="EMBL" id="AEVO01000008">
    <property type="protein sequence ID" value="EFY07934.1"/>
    <property type="molecule type" value="Genomic_DNA"/>
</dbReference>
<keyword evidence="1" id="KW-0472">Membrane</keyword>
<evidence type="ECO:0000256" key="1">
    <source>
        <dbReference type="SAM" id="Phobius"/>
    </source>
</evidence>
<keyword evidence="3" id="KW-1185">Reference proteome</keyword>
<gene>
    <name evidence="2" type="ORF">HMPREF9444_00200</name>
</gene>
<dbReference type="Proteomes" id="UP000018458">
    <property type="component" value="Unassembled WGS sequence"/>
</dbReference>
<proteinExistence type="predicted"/>
<feature type="transmembrane region" description="Helical" evidence="1">
    <location>
        <begin position="187"/>
        <end position="210"/>
    </location>
</feature>
<name>E8LHR8_SUCHY</name>
<feature type="transmembrane region" description="Helical" evidence="1">
    <location>
        <begin position="7"/>
        <end position="26"/>
    </location>
</feature>
<dbReference type="RefSeq" id="WP_009142427.1">
    <property type="nucleotide sequence ID" value="NZ_GL830946.1"/>
</dbReference>
<reference evidence="2 3" key="1">
    <citation type="submission" date="2011-01" db="EMBL/GenBank/DDBJ databases">
        <authorList>
            <person name="Weinstock G."/>
            <person name="Sodergren E."/>
            <person name="Clifton S."/>
            <person name="Fulton L."/>
            <person name="Fulton B."/>
            <person name="Courtney L."/>
            <person name="Fronick C."/>
            <person name="Harrison M."/>
            <person name="Strong C."/>
            <person name="Farmer C."/>
            <person name="Delahaunty K."/>
            <person name="Markovic C."/>
            <person name="Hall O."/>
            <person name="Minx P."/>
            <person name="Tomlinson C."/>
            <person name="Mitreva M."/>
            <person name="Hou S."/>
            <person name="Chen J."/>
            <person name="Wollam A."/>
            <person name="Pepin K.H."/>
            <person name="Johnson M."/>
            <person name="Bhonagiri V."/>
            <person name="Zhang X."/>
            <person name="Suruliraj S."/>
            <person name="Warren W."/>
            <person name="Chinwalla A."/>
            <person name="Mardis E.R."/>
            <person name="Wilson R.K."/>
        </authorList>
    </citation>
    <scope>NUCLEOTIDE SEQUENCE [LARGE SCALE GENOMIC DNA]</scope>
    <source>
        <strain evidence="3">DSM 22608 / JCM 16073 / KCTC 15190 / YIT 12066</strain>
    </source>
</reference>
<dbReference type="OrthoDB" id="9779183at2"/>
<sequence length="227" mass="26257">MKAFKSFLIKIIMYVLLLGSSSLLLVPRSFPLLLHEIIGTALFCIVLFHIYILRDYFHYKEQKSFTSIYKNTLLVLVAVSFCVVIISGIGISRYLFSAVDLGSGRVYHQLHTGSVYLFLIFASMHAGFYFDRFFALISESLGHKSKIAIICALYFIALNALPLIFSYEFIDKITFNQSFSFFDDERSVWLYIVDNFSIGILFALLSYNFYKLFLHFDIQRIRNNNAV</sequence>
<evidence type="ECO:0000313" key="2">
    <source>
        <dbReference type="EMBL" id="EFY07934.1"/>
    </source>
</evidence>
<feature type="transmembrane region" description="Helical" evidence="1">
    <location>
        <begin position="73"/>
        <end position="95"/>
    </location>
</feature>
<accession>E8LHR8</accession>